<evidence type="ECO:0000313" key="5">
    <source>
        <dbReference type="EMBL" id="AHC15456.1"/>
    </source>
</evidence>
<evidence type="ECO:0000259" key="1">
    <source>
        <dbReference type="Pfam" id="PF05598"/>
    </source>
</evidence>
<protein>
    <submittedName>
        <fullName evidence="5">Mobile element protein</fullName>
    </submittedName>
</protein>
<dbReference type="Pfam" id="PF13751">
    <property type="entry name" value="DDE_Tnp_1_6"/>
    <property type="match status" value="1"/>
</dbReference>
<feature type="domain" description="Transposase InsH N-terminal" evidence="1">
    <location>
        <begin position="38"/>
        <end position="111"/>
    </location>
</feature>
<sequence length="509" mass="58088">MPRFKDYSYDQQLMLPITLSKQILPGTFEYTLHVLFSEKLDLSVFYDRFQNEETGAPAFDPAVLLKIILFAYSRGITSSRRIARFCDENIVCMALSADTHPHFTTIADFISSMDKECIDLFTKVLAICYSENLIGKEMFAIDGCKISSNCSKEWSGTKADLVRKVEKIRKSISFLVGKHQHEDLHGAKNKDLEKETAAIEKLSAKADKIESWLSEHNDRMGASGKAVKSNITDNESAKMLSSHGVIQGYNGIAAVDDKNQIVVWADAYGDINEAGHLPQILQDLEKQCKDAGISEDIVHTVAITADSGFHNEVNMKYCIEHEIDTYIPDNKFRSRDVRFESSGEHKKKTANWRPVHSKKYFAPEDFHYNHKKHTASCPAGHPLRLNMKNYKAEDGKYTGDRFRGIEKVCRECTLRDKCIRNPQTPFRQVTFFHRSIEGPDFLNMAKEKFDTATSRTMYSRRMGTVEPVFGHLRSTKGLNHFTLRGLKKVSTQWRLFCLVHNIGKLKLCW</sequence>
<dbReference type="KEGG" id="slr:L21SP2_2089"/>
<dbReference type="InterPro" id="IPR008490">
    <property type="entry name" value="Transposase_InsH_N"/>
</dbReference>
<dbReference type="PATRIC" id="fig|1307761.3.peg.2070"/>
<dbReference type="EMBL" id="CP006939">
    <property type="protein sequence ID" value="AHC15445.1"/>
    <property type="molecule type" value="Genomic_DNA"/>
</dbReference>
<feature type="domain" description="Transposase DDE" evidence="2">
    <location>
        <begin position="376"/>
        <end position="505"/>
    </location>
</feature>
<dbReference type="STRING" id="1307761.L21SP2_2078"/>
<accession>V5WJV0</accession>
<dbReference type="eggNOG" id="COG3666">
    <property type="taxonomic scope" value="Bacteria"/>
</dbReference>
<dbReference type="HOGENOM" id="CLU_021293_12_2_12"/>
<proteinExistence type="predicted"/>
<reference evidence="5 6" key="1">
    <citation type="journal article" date="2015" name="Stand. Genomic Sci.">
        <title>Complete genome sequence and description of Salinispira pacifica gen. nov., sp. nov., a novel spirochaete isolated form a hypersaline microbial mat.</title>
        <authorList>
            <person name="Ben Hania W."/>
            <person name="Joseph M."/>
            <person name="Schumann P."/>
            <person name="Bunk B."/>
            <person name="Fiebig A."/>
            <person name="Sproer C."/>
            <person name="Klenk H.P."/>
            <person name="Fardeau M.L."/>
            <person name="Spring S."/>
        </authorList>
    </citation>
    <scope>NUCLEOTIDE SEQUENCE [LARGE SCALE GENOMIC DNA]</scope>
    <source>
        <strain evidence="5 6">L21-RPul-D2</strain>
    </source>
</reference>
<dbReference type="Pfam" id="PF05598">
    <property type="entry name" value="DUF772"/>
    <property type="match status" value="1"/>
</dbReference>
<dbReference type="PANTHER" id="PTHR33408:SF4">
    <property type="entry name" value="TRANSPOSASE DDE DOMAIN-CONTAINING PROTEIN"/>
    <property type="match status" value="1"/>
</dbReference>
<evidence type="ECO:0000313" key="4">
    <source>
        <dbReference type="EMBL" id="AHC15449.1"/>
    </source>
</evidence>
<dbReference type="OrthoDB" id="546286at2"/>
<dbReference type="AlphaFoldDB" id="V5WJV0"/>
<dbReference type="RefSeq" id="WP_024268355.1">
    <property type="nucleotide sequence ID" value="NC_023035.1"/>
</dbReference>
<dbReference type="KEGG" id="slr:L21SP2_2082"/>
<organism evidence="5 6">
    <name type="scientific">Salinispira pacifica</name>
    <dbReference type="NCBI Taxonomy" id="1307761"/>
    <lineage>
        <taxon>Bacteria</taxon>
        <taxon>Pseudomonadati</taxon>
        <taxon>Spirochaetota</taxon>
        <taxon>Spirochaetia</taxon>
        <taxon>Spirochaetales</taxon>
        <taxon>Spirochaetaceae</taxon>
        <taxon>Salinispira</taxon>
    </lineage>
</organism>
<dbReference type="EMBL" id="CP006939">
    <property type="protein sequence ID" value="AHC15456.1"/>
    <property type="molecule type" value="Genomic_DNA"/>
</dbReference>
<dbReference type="EMBL" id="CP006939">
    <property type="protein sequence ID" value="AHC15449.1"/>
    <property type="molecule type" value="Genomic_DNA"/>
</dbReference>
<evidence type="ECO:0000313" key="3">
    <source>
        <dbReference type="EMBL" id="AHC15445.1"/>
    </source>
</evidence>
<name>V5WJV0_9SPIO</name>
<dbReference type="KEGG" id="slr:L21SP2_2078"/>
<keyword evidence="6" id="KW-1185">Reference proteome</keyword>
<dbReference type="InterPro" id="IPR025668">
    <property type="entry name" value="Tnp_DDE_dom"/>
</dbReference>
<evidence type="ECO:0000259" key="2">
    <source>
        <dbReference type="Pfam" id="PF13751"/>
    </source>
</evidence>
<evidence type="ECO:0000313" key="6">
    <source>
        <dbReference type="Proteomes" id="UP000018680"/>
    </source>
</evidence>
<dbReference type="Proteomes" id="UP000018680">
    <property type="component" value="Chromosome"/>
</dbReference>
<gene>
    <name evidence="3" type="ORF">L21SP2_2078</name>
    <name evidence="4" type="ORF">L21SP2_2082</name>
    <name evidence="5" type="ORF">L21SP2_2089</name>
</gene>
<dbReference type="PANTHER" id="PTHR33408">
    <property type="entry name" value="TRANSPOSASE"/>
    <property type="match status" value="1"/>
</dbReference>